<sequence length="159" mass="16371">MEISPAGQVIEDAIAEALAQARSVSLSSALNSCSDIALVENNASVAGGIANCLAQLRAGLAPAEVKPPPHASSFSILQPTPSPALASAISSSAERTRTDKSHDSDSTRDGSSCDEDSSSSSSQTKKPHGRPVVLGATVVDLTVRVDDHDFKVTLNTVYL</sequence>
<evidence type="ECO:0000256" key="1">
    <source>
        <dbReference type="SAM" id="MobiDB-lite"/>
    </source>
</evidence>
<dbReference type="AlphaFoldDB" id="A0AAV4JUM4"/>
<dbReference type="Proteomes" id="UP000762676">
    <property type="component" value="Unassembled WGS sequence"/>
</dbReference>
<keyword evidence="3" id="KW-1185">Reference proteome</keyword>
<evidence type="ECO:0000313" key="3">
    <source>
        <dbReference type="Proteomes" id="UP000762676"/>
    </source>
</evidence>
<dbReference type="EMBL" id="BMAT01003464">
    <property type="protein sequence ID" value="GFS26115.1"/>
    <property type="molecule type" value="Genomic_DNA"/>
</dbReference>
<name>A0AAV4JUM4_9GAST</name>
<feature type="compositionally biased region" description="Basic and acidic residues" evidence="1">
    <location>
        <begin position="94"/>
        <end position="108"/>
    </location>
</feature>
<organism evidence="2 3">
    <name type="scientific">Elysia marginata</name>
    <dbReference type="NCBI Taxonomy" id="1093978"/>
    <lineage>
        <taxon>Eukaryota</taxon>
        <taxon>Metazoa</taxon>
        <taxon>Spiralia</taxon>
        <taxon>Lophotrochozoa</taxon>
        <taxon>Mollusca</taxon>
        <taxon>Gastropoda</taxon>
        <taxon>Heterobranchia</taxon>
        <taxon>Euthyneura</taxon>
        <taxon>Panpulmonata</taxon>
        <taxon>Sacoglossa</taxon>
        <taxon>Placobranchoidea</taxon>
        <taxon>Plakobranchidae</taxon>
        <taxon>Elysia</taxon>
    </lineage>
</organism>
<evidence type="ECO:0000313" key="2">
    <source>
        <dbReference type="EMBL" id="GFS26115.1"/>
    </source>
</evidence>
<gene>
    <name evidence="2" type="ORF">ElyMa_001707000</name>
</gene>
<reference evidence="2 3" key="1">
    <citation type="journal article" date="2021" name="Elife">
        <title>Chloroplast acquisition without the gene transfer in kleptoplastic sea slugs, Plakobranchus ocellatus.</title>
        <authorList>
            <person name="Maeda T."/>
            <person name="Takahashi S."/>
            <person name="Yoshida T."/>
            <person name="Shimamura S."/>
            <person name="Takaki Y."/>
            <person name="Nagai Y."/>
            <person name="Toyoda A."/>
            <person name="Suzuki Y."/>
            <person name="Arimoto A."/>
            <person name="Ishii H."/>
            <person name="Satoh N."/>
            <person name="Nishiyama T."/>
            <person name="Hasebe M."/>
            <person name="Maruyama T."/>
            <person name="Minagawa J."/>
            <person name="Obokata J."/>
            <person name="Shigenobu S."/>
        </authorList>
    </citation>
    <scope>NUCLEOTIDE SEQUENCE [LARGE SCALE GENOMIC DNA]</scope>
</reference>
<protein>
    <submittedName>
        <fullName evidence="2">Uncharacterized protein</fullName>
    </submittedName>
</protein>
<feature type="compositionally biased region" description="Low complexity" evidence="1">
    <location>
        <begin position="83"/>
        <end position="93"/>
    </location>
</feature>
<feature type="region of interest" description="Disordered" evidence="1">
    <location>
        <begin position="63"/>
        <end position="131"/>
    </location>
</feature>
<proteinExistence type="predicted"/>
<accession>A0AAV4JUM4</accession>
<comment type="caution">
    <text evidence="2">The sequence shown here is derived from an EMBL/GenBank/DDBJ whole genome shotgun (WGS) entry which is preliminary data.</text>
</comment>